<protein>
    <submittedName>
        <fullName evidence="1">Uncharacterized protein</fullName>
    </submittedName>
</protein>
<accession>W6JWS9</accession>
<organism evidence="1 2">
    <name type="scientific">Nostocoides australiense Ben110</name>
    <dbReference type="NCBI Taxonomy" id="1193182"/>
    <lineage>
        <taxon>Bacteria</taxon>
        <taxon>Bacillati</taxon>
        <taxon>Actinomycetota</taxon>
        <taxon>Actinomycetes</taxon>
        <taxon>Micrococcales</taxon>
        <taxon>Intrasporangiaceae</taxon>
        <taxon>Nostocoides</taxon>
    </lineage>
</organism>
<comment type="caution">
    <text evidence="1">The sequence shown here is derived from an EMBL/GenBank/DDBJ whole genome shotgun (WGS) entry which is preliminary data.</text>
</comment>
<dbReference type="STRING" id="1193182.BN11_2430009"/>
<dbReference type="AlphaFoldDB" id="W6JWS9"/>
<dbReference type="OrthoDB" id="3651060at2"/>
<dbReference type="Proteomes" id="UP000035763">
    <property type="component" value="Unassembled WGS sequence"/>
</dbReference>
<sequence>MEQSGVIGHRELATRADRAVFGAGEPAATEIDSYWDAIAKARKALSRKAPRRARLLRPWQLRSLLARD</sequence>
<evidence type="ECO:0000313" key="1">
    <source>
        <dbReference type="EMBL" id="CCH73216.1"/>
    </source>
</evidence>
<evidence type="ECO:0000313" key="2">
    <source>
        <dbReference type="Proteomes" id="UP000035763"/>
    </source>
</evidence>
<gene>
    <name evidence="1" type="ORF">BN11_2430009</name>
</gene>
<keyword evidence="2" id="KW-1185">Reference proteome</keyword>
<reference evidence="1 2" key="1">
    <citation type="journal article" date="2013" name="ISME J.">
        <title>A metabolic model for members of the genus Tetrasphaera involved in enhanced biological phosphorus removal.</title>
        <authorList>
            <person name="Kristiansen R."/>
            <person name="Nguyen H.T.T."/>
            <person name="Saunders A.M."/>
            <person name="Nielsen J.L."/>
            <person name="Wimmer R."/>
            <person name="Le V.Q."/>
            <person name="McIlroy S.J."/>
            <person name="Petrovski S."/>
            <person name="Seviour R.J."/>
            <person name="Calteau A."/>
            <person name="Nielsen K.L."/>
            <person name="Nielsen P.H."/>
        </authorList>
    </citation>
    <scope>NUCLEOTIDE SEQUENCE [LARGE SCALE GENOMIC DNA]</scope>
    <source>
        <strain evidence="1 2">Ben110</strain>
    </source>
</reference>
<name>W6JWS9_9MICO</name>
<proteinExistence type="predicted"/>
<dbReference type="EMBL" id="CAJA01000161">
    <property type="protein sequence ID" value="CCH73216.1"/>
    <property type="molecule type" value="Genomic_DNA"/>
</dbReference>